<dbReference type="PROSITE" id="PS51198">
    <property type="entry name" value="UVRD_HELICASE_ATP_BIND"/>
    <property type="match status" value="1"/>
</dbReference>
<dbReference type="GO" id="GO:0000725">
    <property type="term" value="P:recombinational repair"/>
    <property type="evidence" value="ECO:0007669"/>
    <property type="project" value="TreeGrafter"/>
</dbReference>
<dbReference type="GO" id="GO:0043138">
    <property type="term" value="F:3'-5' DNA helicase activity"/>
    <property type="evidence" value="ECO:0007669"/>
    <property type="project" value="TreeGrafter"/>
</dbReference>
<accession>A0A1C0YAL7</accession>
<evidence type="ECO:0000313" key="8">
    <source>
        <dbReference type="Proteomes" id="UP000093199"/>
    </source>
</evidence>
<evidence type="ECO:0000313" key="7">
    <source>
        <dbReference type="EMBL" id="OCS84218.1"/>
    </source>
</evidence>
<dbReference type="GO" id="GO:0005524">
    <property type="term" value="F:ATP binding"/>
    <property type="evidence" value="ECO:0007669"/>
    <property type="project" value="UniProtKB-UniRule"/>
</dbReference>
<keyword evidence="3 5" id="KW-0347">Helicase</keyword>
<keyword evidence="2 5" id="KW-0378">Hydrolase</keyword>
<dbReference type="STRING" id="33978.A6M13_15785"/>
<dbReference type="InterPro" id="IPR014016">
    <property type="entry name" value="UvrD-like_ATP-bd"/>
</dbReference>
<evidence type="ECO:0000256" key="3">
    <source>
        <dbReference type="ARBA" id="ARBA00022806"/>
    </source>
</evidence>
<dbReference type="Proteomes" id="UP000093199">
    <property type="component" value="Unassembled WGS sequence"/>
</dbReference>
<dbReference type="InterPro" id="IPR027785">
    <property type="entry name" value="UvrD-like_helicase_C"/>
</dbReference>
<name>A0A1C0YAL7_9BACL</name>
<dbReference type="InterPro" id="IPR027417">
    <property type="entry name" value="P-loop_NTPase"/>
</dbReference>
<feature type="binding site" evidence="5">
    <location>
        <begin position="216"/>
        <end position="223"/>
    </location>
    <ligand>
        <name>ATP</name>
        <dbReference type="ChEBI" id="CHEBI:30616"/>
    </ligand>
</feature>
<keyword evidence="8" id="KW-1185">Reference proteome</keyword>
<dbReference type="InterPro" id="IPR000212">
    <property type="entry name" value="DNA_helicase_UvrD/REP"/>
</dbReference>
<evidence type="ECO:0000259" key="6">
    <source>
        <dbReference type="PROSITE" id="PS51198"/>
    </source>
</evidence>
<dbReference type="Pfam" id="PF13538">
    <property type="entry name" value="UvrD_C_2"/>
    <property type="match status" value="1"/>
</dbReference>
<dbReference type="NCBIfam" id="NF041464">
    <property type="entry name" value="HelD_BACSU"/>
    <property type="match status" value="1"/>
</dbReference>
<gene>
    <name evidence="7" type="ORF">A6M13_15785</name>
</gene>
<comment type="caution">
    <text evidence="7">The sequence shown here is derived from an EMBL/GenBank/DDBJ whole genome shotgun (WGS) entry which is preliminary data.</text>
</comment>
<organism evidence="7 8">
    <name type="scientific">Caryophanon tenue</name>
    <dbReference type="NCBI Taxonomy" id="33978"/>
    <lineage>
        <taxon>Bacteria</taxon>
        <taxon>Bacillati</taxon>
        <taxon>Bacillota</taxon>
        <taxon>Bacilli</taxon>
        <taxon>Bacillales</taxon>
        <taxon>Caryophanaceae</taxon>
        <taxon>Caryophanon</taxon>
    </lineage>
</organism>
<dbReference type="Gene3D" id="3.40.50.300">
    <property type="entry name" value="P-loop containing nucleotide triphosphate hydrolases"/>
    <property type="match status" value="3"/>
</dbReference>
<keyword evidence="4 5" id="KW-0067">ATP-binding</keyword>
<dbReference type="GO" id="GO:0003677">
    <property type="term" value="F:DNA binding"/>
    <property type="evidence" value="ECO:0007669"/>
    <property type="project" value="InterPro"/>
</dbReference>
<dbReference type="PANTHER" id="PTHR11070:SF17">
    <property type="entry name" value="DNA HELICASE IV"/>
    <property type="match status" value="1"/>
</dbReference>
<evidence type="ECO:0000256" key="5">
    <source>
        <dbReference type="PROSITE-ProRule" id="PRU00560"/>
    </source>
</evidence>
<keyword evidence="1 5" id="KW-0547">Nucleotide-binding</keyword>
<evidence type="ECO:0000256" key="2">
    <source>
        <dbReference type="ARBA" id="ARBA00022801"/>
    </source>
</evidence>
<evidence type="ECO:0000256" key="1">
    <source>
        <dbReference type="ARBA" id="ARBA00022741"/>
    </source>
</evidence>
<dbReference type="RefSeq" id="WP_066546649.1">
    <property type="nucleotide sequence ID" value="NZ_MASJ01000030.1"/>
</dbReference>
<dbReference type="OrthoDB" id="9787585at2"/>
<proteinExistence type="predicted"/>
<sequence>MSQHPDFQQEQHYLHHAKTYMQNLLTTSAQDLKTAQDNIRTSLADLDYLDSSLSYLNILENARFFEMARDQQDSLLAVQNKPYFARISFQRHDATDIETFYIGKISLFDQQTHEPIIIDWRSPIANVYYDGRLGDLTYDVRGEQHRGHLHAKRQYKIEQGKLLDIRDVDLTTTDELLQEALEGKADVRLTEIVSTIQKEQNEIIRAHLKQPIIVQGAAGSGKTTIALHRISYFLYTMGDHFKAQQLMILAPNDLFIDYISDVLPDLGVGKIQQTTFQQYIVQALSLKITPENQNDTLEKLIVATDSPSAWLLQWKGSLAFRDALDRYVDKLEADMAAQFEDVFLEKYRLLRASKLQKLFLEELHYLPLEQRLERIKKVMQADVKRKEKAVYQALSDRYEATLDKILNGIRDAEKRRRLIFKYTDERDERLPQIKQEAKTKTASYMRRFKKFNVKTLYREFVTNRNLLADLVPDWTVEQLEQFLQAHKKERWHADDLAALYYLTARLKGIRDEWKMKVVFIDEVQDYSLLQLASLQAGLETDMFTMVGDVAQGIHSYRSLTEWDSVRALFPRATYTTLQKSYRTTIEIMNVANNILQQMDEALPLVEPVVRHGEHPQFIQCAAFDTALLMQQDKLLREKGYRSIAFICKTTADAITYAEQLRHDGYIVQLLTENSELDQTKLLIVPSHLAKGLEFDAVIVGAFDTPFYPQSLDRKLLYVALTRAMHHLTLIAPSIEHFLLTANAIEHNERLEK</sequence>
<reference evidence="7 8" key="1">
    <citation type="submission" date="2016-07" db="EMBL/GenBank/DDBJ databases">
        <title>Caryophanon tenue genome sequencing.</title>
        <authorList>
            <person name="Verma A."/>
            <person name="Pal Y."/>
            <person name="Krishnamurthi S."/>
        </authorList>
    </citation>
    <scope>NUCLEOTIDE SEQUENCE [LARGE SCALE GENOMIC DNA]</scope>
    <source>
        <strain evidence="7 8">DSM 14152</strain>
    </source>
</reference>
<dbReference type="InterPro" id="IPR048228">
    <property type="entry name" value="HelD_bacillota"/>
</dbReference>
<dbReference type="SUPFAM" id="SSF52540">
    <property type="entry name" value="P-loop containing nucleoside triphosphate hydrolases"/>
    <property type="match status" value="1"/>
</dbReference>
<feature type="domain" description="UvrD-like helicase ATP-binding" evidence="6">
    <location>
        <begin position="195"/>
        <end position="584"/>
    </location>
</feature>
<dbReference type="AlphaFoldDB" id="A0A1C0YAL7"/>
<protein>
    <submittedName>
        <fullName evidence="7">DNA helicase</fullName>
    </submittedName>
</protein>
<dbReference type="EMBL" id="MASJ01000030">
    <property type="protein sequence ID" value="OCS84218.1"/>
    <property type="molecule type" value="Genomic_DNA"/>
</dbReference>
<dbReference type="GO" id="GO:0016787">
    <property type="term" value="F:hydrolase activity"/>
    <property type="evidence" value="ECO:0007669"/>
    <property type="project" value="UniProtKB-UniRule"/>
</dbReference>
<evidence type="ECO:0000256" key="4">
    <source>
        <dbReference type="ARBA" id="ARBA00022840"/>
    </source>
</evidence>
<dbReference type="GO" id="GO:0005829">
    <property type="term" value="C:cytosol"/>
    <property type="evidence" value="ECO:0007669"/>
    <property type="project" value="TreeGrafter"/>
</dbReference>
<dbReference type="PANTHER" id="PTHR11070">
    <property type="entry name" value="UVRD / RECB / PCRA DNA HELICASE FAMILY MEMBER"/>
    <property type="match status" value="1"/>
</dbReference>